<feature type="transmembrane region" description="Helical" evidence="1">
    <location>
        <begin position="326"/>
        <end position="350"/>
    </location>
</feature>
<keyword evidence="1" id="KW-1133">Transmembrane helix</keyword>
<feature type="transmembrane region" description="Helical" evidence="1">
    <location>
        <begin position="295"/>
        <end position="314"/>
    </location>
</feature>
<feature type="transmembrane region" description="Helical" evidence="1">
    <location>
        <begin position="207"/>
        <end position="227"/>
    </location>
</feature>
<keyword evidence="1" id="KW-0812">Transmembrane</keyword>
<dbReference type="STRING" id="1045775.SAMN05216378_1097"/>
<evidence type="ECO:0000313" key="2">
    <source>
        <dbReference type="EMBL" id="SFD71088.1"/>
    </source>
</evidence>
<dbReference type="EMBL" id="FOMT01000001">
    <property type="protein sequence ID" value="SFD71088.1"/>
    <property type="molecule type" value="Genomic_DNA"/>
</dbReference>
<feature type="transmembrane region" description="Helical" evidence="1">
    <location>
        <begin position="123"/>
        <end position="140"/>
    </location>
</feature>
<evidence type="ECO:0000313" key="3">
    <source>
        <dbReference type="Proteomes" id="UP000198855"/>
    </source>
</evidence>
<feature type="transmembrane region" description="Helical" evidence="1">
    <location>
        <begin position="80"/>
        <end position="103"/>
    </location>
</feature>
<feature type="transmembrane region" description="Helical" evidence="1">
    <location>
        <begin position="50"/>
        <end position="68"/>
    </location>
</feature>
<feature type="transmembrane region" description="Helical" evidence="1">
    <location>
        <begin position="471"/>
        <end position="488"/>
    </location>
</feature>
<accession>A0A1I1UN83</accession>
<feature type="transmembrane region" description="Helical" evidence="1">
    <location>
        <begin position="20"/>
        <end position="43"/>
    </location>
</feature>
<evidence type="ECO:0008006" key="4">
    <source>
        <dbReference type="Google" id="ProtNLM"/>
    </source>
</evidence>
<evidence type="ECO:0000256" key="1">
    <source>
        <dbReference type="SAM" id="Phobius"/>
    </source>
</evidence>
<gene>
    <name evidence="2" type="ORF">SAMN05216378_1097</name>
</gene>
<feature type="transmembrane region" description="Helical" evidence="1">
    <location>
        <begin position="169"/>
        <end position="187"/>
    </location>
</feature>
<dbReference type="Proteomes" id="UP000198855">
    <property type="component" value="Unassembled WGS sequence"/>
</dbReference>
<sequence length="489" mass="51206">MYNTAADTAAFVSHERVIPMAIDLAALHWVYLVFIVAIIGFMLFRRDTSLICIVGIFVLGLLATESLSDSVSGVFNSFIYAIKELMGTILIISIIVAMSRVLIRTGINEVMISPFARLLRTPALAFWGIGLIMMVTSWFFWPSPAVALIGAVLLPVALRVGLPALGAAMAMNLFGHGIALSGDYIIQGAPKLTADAAGLPVSDVMEASIPLVIVMGLVTTIAAFWMMRRDMKTGKWNDGIISKVEGDKELTGGEDLAYKNVLSYRSKLILAILIPLLFTADVVTMFALNLQGGDATALVGGTAIFIMLLITMLAHKNKGLEKTTSYLIEGFLFGFKVFGPVIPIAAFFYLGDSGFTAIFGDTLPAGSQGIVNDLGVALANNVPVNGEVGSVTLTLVGAVTGLDGSGFSGISLAGSIAQLFGGAIGSGVATLTALGQVAAIWVGGGTLVPWALIPAAAICGVSPFELARRNLKPVIIGLGVTTIVAMFLV</sequence>
<keyword evidence="1" id="KW-0472">Membrane</keyword>
<proteinExistence type="predicted"/>
<feature type="transmembrane region" description="Helical" evidence="1">
    <location>
        <begin position="268"/>
        <end position="289"/>
    </location>
</feature>
<reference evidence="3" key="1">
    <citation type="submission" date="2016-10" db="EMBL/GenBank/DDBJ databases">
        <authorList>
            <person name="Varghese N."/>
            <person name="Submissions S."/>
        </authorList>
    </citation>
    <scope>NUCLEOTIDE SEQUENCE [LARGE SCALE GENOMIC DNA]</scope>
    <source>
        <strain evidence="3">CGMCC 1.10784</strain>
    </source>
</reference>
<feature type="transmembrane region" description="Helical" evidence="1">
    <location>
        <begin position="447"/>
        <end position="464"/>
    </location>
</feature>
<name>A0A1I1UN83_9BACL</name>
<protein>
    <recommendedName>
        <fullName evidence="4">Transporter</fullName>
    </recommendedName>
</protein>
<feature type="transmembrane region" description="Helical" evidence="1">
    <location>
        <begin position="146"/>
        <end position="162"/>
    </location>
</feature>
<feature type="transmembrane region" description="Helical" evidence="1">
    <location>
        <begin position="419"/>
        <end position="441"/>
    </location>
</feature>
<dbReference type="AlphaFoldDB" id="A0A1I1UN83"/>
<feature type="transmembrane region" description="Helical" evidence="1">
    <location>
        <begin position="388"/>
        <end position="407"/>
    </location>
</feature>
<organism evidence="2 3">
    <name type="scientific">Paenibacillus catalpae</name>
    <dbReference type="NCBI Taxonomy" id="1045775"/>
    <lineage>
        <taxon>Bacteria</taxon>
        <taxon>Bacillati</taxon>
        <taxon>Bacillota</taxon>
        <taxon>Bacilli</taxon>
        <taxon>Bacillales</taxon>
        <taxon>Paenibacillaceae</taxon>
        <taxon>Paenibacillus</taxon>
    </lineage>
</organism>
<keyword evidence="3" id="KW-1185">Reference proteome</keyword>